<dbReference type="AlphaFoldDB" id="A0A291DW26"/>
<evidence type="ECO:0000256" key="8">
    <source>
        <dbReference type="SAM" id="SignalP"/>
    </source>
</evidence>
<dbReference type="Pfam" id="PF00496">
    <property type="entry name" value="SBP_bac_5"/>
    <property type="match status" value="1"/>
</dbReference>
<dbReference type="EMBL" id="CP023525">
    <property type="protein sequence ID" value="ATF91879.1"/>
    <property type="molecule type" value="Genomic_DNA"/>
</dbReference>
<evidence type="ECO:0000256" key="3">
    <source>
        <dbReference type="ARBA" id="ARBA00005695"/>
    </source>
</evidence>
<dbReference type="InterPro" id="IPR039424">
    <property type="entry name" value="SBP_5"/>
</dbReference>
<keyword evidence="7" id="KW-0574">Periplasm</keyword>
<dbReference type="SUPFAM" id="SSF53850">
    <property type="entry name" value="Periplasmic binding protein-like II"/>
    <property type="match status" value="1"/>
</dbReference>
<evidence type="ECO:0000256" key="5">
    <source>
        <dbReference type="ARBA" id="ARBA00022448"/>
    </source>
</evidence>
<evidence type="ECO:0000313" key="10">
    <source>
        <dbReference type="EMBL" id="ATF91879.1"/>
    </source>
</evidence>
<comment type="subcellular location">
    <subcellularLocation>
        <location evidence="2">Periplasm</location>
    </subcellularLocation>
</comment>
<evidence type="ECO:0000256" key="4">
    <source>
        <dbReference type="ARBA" id="ARBA00017393"/>
    </source>
</evidence>
<dbReference type="PANTHER" id="PTHR30290:SF32">
    <property type="entry name" value="GLUTATHIONE-BINDING PROTEIN GSIB"/>
    <property type="match status" value="1"/>
</dbReference>
<sequence length="512" mass="56486">MTANTTQKWLLAAGLASAVLATPAFAAKDVVVAVASNFTTLDPYDANDTLSQAVAKSFYQGLFGLDKDMKLQNVLAESYKVSDDGLVYTIKLRTGVKFQDGTDFNADAVKANLDRASNPDNHLKRYNLYKTIAKTEVVDPSTVKITLKEPFSAFINILAHPATAMISPAALQKYGKDISFHPVGTGPYQLDTWNQTDFVKVKKFAGYWQQGLPKLDSITWRPVVDNNTRAAMLQTGEAQFAFPIPYEQAGVLEKNSKLELVASPSIMQRYISMNVTQKPFDNPKVREAINYAINRQALVKVAFSGFATPAEGVVPPSLAYAEKFKPWPYDPAKAKALLKEAGFPNGFETTLWSSHNHSTAQKVLQFTQQQLAQVGIKVKVTAMDAGQRAAEVEAKGQKESGVRMFYTGWSASTGEADWALSPLFASQNWPPTLFNTAFYSNPQVDKDLTDALKTTKPEEKAKLYKDAQDIIWKESPWVPLVVEKLVSAHSKNLTGFYVMPDTGFSFDNADLK</sequence>
<dbReference type="Proteomes" id="UP000217979">
    <property type="component" value="Chromosome"/>
</dbReference>
<dbReference type="InterPro" id="IPR000914">
    <property type="entry name" value="SBP_5_dom"/>
</dbReference>
<keyword evidence="6 8" id="KW-0732">Signal</keyword>
<evidence type="ECO:0000256" key="6">
    <source>
        <dbReference type="ARBA" id="ARBA00022729"/>
    </source>
</evidence>
<dbReference type="GO" id="GO:0042938">
    <property type="term" value="P:dipeptide transport"/>
    <property type="evidence" value="ECO:0007669"/>
    <property type="project" value="TreeGrafter"/>
</dbReference>
<dbReference type="CDD" id="cd08499">
    <property type="entry name" value="PBP2_Ylib_like"/>
    <property type="match status" value="1"/>
</dbReference>
<dbReference type="RefSeq" id="WP_061277892.1">
    <property type="nucleotide sequence ID" value="NZ_CP023525.1"/>
</dbReference>
<dbReference type="GO" id="GO:0043190">
    <property type="term" value="C:ATP-binding cassette (ABC) transporter complex"/>
    <property type="evidence" value="ECO:0007669"/>
    <property type="project" value="InterPro"/>
</dbReference>
<accession>A0A291DW26</accession>
<evidence type="ECO:0000256" key="2">
    <source>
        <dbReference type="ARBA" id="ARBA00004418"/>
    </source>
</evidence>
<dbReference type="InterPro" id="IPR030678">
    <property type="entry name" value="Peptide/Ni-bd"/>
</dbReference>
<evidence type="ECO:0000256" key="1">
    <source>
        <dbReference type="ARBA" id="ARBA00003489"/>
    </source>
</evidence>
<gene>
    <name evidence="10" type="ORF">CO704_07140</name>
</gene>
<dbReference type="GO" id="GO:0030288">
    <property type="term" value="C:outer membrane-bounded periplasmic space"/>
    <property type="evidence" value="ECO:0007669"/>
    <property type="project" value="TreeGrafter"/>
</dbReference>
<proteinExistence type="inferred from homology"/>
<dbReference type="FunFam" id="3.40.190.10:FF:000094">
    <property type="entry name" value="Glutathione ABC transporter substrate-binding protein GsiB"/>
    <property type="match status" value="1"/>
</dbReference>
<name>A0A291DW26_9ENTR</name>
<dbReference type="Gene3D" id="3.10.105.10">
    <property type="entry name" value="Dipeptide-binding Protein, Domain 3"/>
    <property type="match status" value="1"/>
</dbReference>
<dbReference type="NCBIfam" id="NF011942">
    <property type="entry name" value="PRK15413.1"/>
    <property type="match status" value="1"/>
</dbReference>
<comment type="similarity">
    <text evidence="3">Belongs to the bacterial solute-binding protein 5 family.</text>
</comment>
<reference evidence="10 11" key="1">
    <citation type="submission" date="2017-09" db="EMBL/GenBank/DDBJ databases">
        <title>FDA dAtabase for Regulatory Grade micrObial Sequences (FDA-ARGOS): Supporting development and validation of Infectious Disease Dx tests.</title>
        <authorList>
            <person name="Minogue T."/>
            <person name="Wolcott M."/>
            <person name="Wasieloski L."/>
            <person name="Aguilar W."/>
            <person name="Moore D."/>
            <person name="Tallon L."/>
            <person name="Sadzewicz L."/>
            <person name="Ott S."/>
            <person name="Zhao X."/>
            <person name="Nagaraj S."/>
            <person name="Vavikolanu K."/>
            <person name="Aluvathingal J."/>
            <person name="Nadendla S."/>
            <person name="Sichtig H."/>
        </authorList>
    </citation>
    <scope>NUCLEOTIDE SEQUENCE [LARGE SCALE GENOMIC DNA]</scope>
    <source>
        <strain evidence="10 11">FDAARGOS_392</strain>
    </source>
</reference>
<dbReference type="Gene3D" id="3.90.76.10">
    <property type="entry name" value="Dipeptide-binding Protein, Domain 1"/>
    <property type="match status" value="1"/>
</dbReference>
<evidence type="ECO:0000313" key="11">
    <source>
        <dbReference type="Proteomes" id="UP000217979"/>
    </source>
</evidence>
<protein>
    <recommendedName>
        <fullName evidence="4">Glutathione-binding protein GsiB</fullName>
    </recommendedName>
</protein>
<feature type="domain" description="Solute-binding protein family 5" evidence="9">
    <location>
        <begin position="71"/>
        <end position="429"/>
    </location>
</feature>
<comment type="function">
    <text evidence="1">Part of the ABC transporter complex GsiABCD involved in glutathione import. Binds glutathione.</text>
</comment>
<dbReference type="PANTHER" id="PTHR30290">
    <property type="entry name" value="PERIPLASMIC BINDING COMPONENT OF ABC TRANSPORTER"/>
    <property type="match status" value="1"/>
</dbReference>
<feature type="signal peptide" evidence="8">
    <location>
        <begin position="1"/>
        <end position="26"/>
    </location>
</feature>
<dbReference type="FunFam" id="3.10.105.10:FF:000003">
    <property type="entry name" value="Glutathione ABC transporter substrate-binding protein GsiB"/>
    <property type="match status" value="1"/>
</dbReference>
<keyword evidence="5" id="KW-0813">Transport</keyword>
<dbReference type="Gene3D" id="3.40.190.10">
    <property type="entry name" value="Periplasmic binding protein-like II"/>
    <property type="match status" value="1"/>
</dbReference>
<evidence type="ECO:0000259" key="9">
    <source>
        <dbReference type="Pfam" id="PF00496"/>
    </source>
</evidence>
<dbReference type="GO" id="GO:1904680">
    <property type="term" value="F:peptide transmembrane transporter activity"/>
    <property type="evidence" value="ECO:0007669"/>
    <property type="project" value="TreeGrafter"/>
</dbReference>
<evidence type="ECO:0000256" key="7">
    <source>
        <dbReference type="ARBA" id="ARBA00022764"/>
    </source>
</evidence>
<dbReference type="PIRSF" id="PIRSF002741">
    <property type="entry name" value="MppA"/>
    <property type="match status" value="1"/>
</dbReference>
<organism evidence="10 11">
    <name type="scientific">Cedecea neteri</name>
    <dbReference type="NCBI Taxonomy" id="158822"/>
    <lineage>
        <taxon>Bacteria</taxon>
        <taxon>Pseudomonadati</taxon>
        <taxon>Pseudomonadota</taxon>
        <taxon>Gammaproteobacteria</taxon>
        <taxon>Enterobacterales</taxon>
        <taxon>Enterobacteriaceae</taxon>
        <taxon>Cedecea</taxon>
    </lineage>
</organism>
<feature type="chain" id="PRO_5012990808" description="Glutathione-binding protein GsiB" evidence="8">
    <location>
        <begin position="27"/>
        <end position="512"/>
    </location>
</feature>